<dbReference type="GO" id="GO:0003723">
    <property type="term" value="F:RNA binding"/>
    <property type="evidence" value="ECO:0007669"/>
    <property type="project" value="UniProtKB-KW"/>
</dbReference>
<dbReference type="GO" id="GO:0005634">
    <property type="term" value="C:nucleus"/>
    <property type="evidence" value="ECO:0007669"/>
    <property type="project" value="TreeGrafter"/>
</dbReference>
<protein>
    <recommendedName>
        <fullName evidence="3">RNase III domain-containing protein</fullName>
    </recommendedName>
</protein>
<keyword evidence="2" id="KW-0694">RNA-binding</keyword>
<dbReference type="SUPFAM" id="SSF69065">
    <property type="entry name" value="RNase III domain-like"/>
    <property type="match status" value="1"/>
</dbReference>
<keyword evidence="1" id="KW-0378">Hydrolase</keyword>
<proteinExistence type="predicted"/>
<dbReference type="Proteomes" id="UP000249056">
    <property type="component" value="Unassembled WGS sequence"/>
</dbReference>
<dbReference type="GO" id="GO:0030422">
    <property type="term" value="P:siRNA processing"/>
    <property type="evidence" value="ECO:0007669"/>
    <property type="project" value="TreeGrafter"/>
</dbReference>
<sequence>MAMVSNQFLGALSVTLGFHKHMLTLDSQVQKMIADYVFDITEALVQAKADAKRAGKAEDDYAPDYWITVRQPPKCLPDMVEAFVGAIFVDSEYNYEEVEKFFDMHIKWYFKDMSVYDTYANKHPTTFLTNFLQKNMGCEEWAPVSREIPGEDGRKNVVVCGIIVHNKVVSTFQAESIRYAKVVGAAKNAVAQLEGMSVREFREKFECSCKGDVIDEEGNVEFVECEDELTAPGMGYREEIVGDMLKGAEVNMSGEEKENQGVEDICRNDKNLKQGVWDYADG</sequence>
<dbReference type="EMBL" id="QKRW01000034">
    <property type="protein sequence ID" value="RAL61168.1"/>
    <property type="molecule type" value="Genomic_DNA"/>
</dbReference>
<dbReference type="GO" id="GO:0005737">
    <property type="term" value="C:cytoplasm"/>
    <property type="evidence" value="ECO:0007669"/>
    <property type="project" value="TreeGrafter"/>
</dbReference>
<dbReference type="PANTHER" id="PTHR14950">
    <property type="entry name" value="DICER-RELATED"/>
    <property type="match status" value="1"/>
</dbReference>
<dbReference type="Gene3D" id="1.10.1520.10">
    <property type="entry name" value="Ribonuclease III domain"/>
    <property type="match status" value="1"/>
</dbReference>
<gene>
    <name evidence="4" type="ORF">DID88_010507</name>
</gene>
<dbReference type="InterPro" id="IPR056755">
    <property type="entry name" value="DSRM_2"/>
</dbReference>
<dbReference type="AlphaFoldDB" id="A0A395INM0"/>
<dbReference type="InterPro" id="IPR036389">
    <property type="entry name" value="RNase_III_sf"/>
</dbReference>
<evidence type="ECO:0000313" key="4">
    <source>
        <dbReference type="EMBL" id="RAL61168.1"/>
    </source>
</evidence>
<evidence type="ECO:0000259" key="3">
    <source>
        <dbReference type="PROSITE" id="PS50142"/>
    </source>
</evidence>
<comment type="caution">
    <text evidence="4">The sequence shown here is derived from an EMBL/GenBank/DDBJ whole genome shotgun (WGS) entry which is preliminary data.</text>
</comment>
<dbReference type="GO" id="GO:0004525">
    <property type="term" value="F:ribonuclease III activity"/>
    <property type="evidence" value="ECO:0007669"/>
    <property type="project" value="InterPro"/>
</dbReference>
<feature type="domain" description="RNase III" evidence="3">
    <location>
        <begin position="1"/>
        <end position="92"/>
    </location>
</feature>
<dbReference type="Pfam" id="PF00636">
    <property type="entry name" value="Ribonuclease_3"/>
    <property type="match status" value="1"/>
</dbReference>
<organism evidence="4 5">
    <name type="scientific">Monilinia fructigena</name>
    <dbReference type="NCBI Taxonomy" id="38457"/>
    <lineage>
        <taxon>Eukaryota</taxon>
        <taxon>Fungi</taxon>
        <taxon>Dikarya</taxon>
        <taxon>Ascomycota</taxon>
        <taxon>Pezizomycotina</taxon>
        <taxon>Leotiomycetes</taxon>
        <taxon>Helotiales</taxon>
        <taxon>Sclerotiniaceae</taxon>
        <taxon>Monilinia</taxon>
    </lineage>
</organism>
<dbReference type="Pfam" id="PF24995">
    <property type="entry name" value="DSRM_2"/>
    <property type="match status" value="1"/>
</dbReference>
<evidence type="ECO:0000313" key="5">
    <source>
        <dbReference type="Proteomes" id="UP000249056"/>
    </source>
</evidence>
<evidence type="ECO:0000256" key="1">
    <source>
        <dbReference type="ARBA" id="ARBA00022801"/>
    </source>
</evidence>
<dbReference type="PROSITE" id="PS50142">
    <property type="entry name" value="RNASE_3_2"/>
    <property type="match status" value="1"/>
</dbReference>
<dbReference type="PANTHER" id="PTHR14950:SF62">
    <property type="entry name" value="DICER-LIKE PROTEIN 1"/>
    <property type="match status" value="1"/>
</dbReference>
<dbReference type="InterPro" id="IPR000999">
    <property type="entry name" value="RNase_III_dom"/>
</dbReference>
<dbReference type="OrthoDB" id="416741at2759"/>
<evidence type="ECO:0000256" key="2">
    <source>
        <dbReference type="ARBA" id="ARBA00022884"/>
    </source>
</evidence>
<accession>A0A395INM0</accession>
<keyword evidence="5" id="KW-1185">Reference proteome</keyword>
<name>A0A395INM0_9HELO</name>
<reference evidence="4 5" key="1">
    <citation type="submission" date="2018-06" db="EMBL/GenBank/DDBJ databases">
        <title>Genome Sequence of the Brown Rot Fungal Pathogen Monilinia fructigena.</title>
        <authorList>
            <person name="Landi L."/>
            <person name="De Miccolis Angelini R.M."/>
            <person name="Pollastro S."/>
            <person name="Abate D."/>
            <person name="Faretra F."/>
            <person name="Romanazzi G."/>
        </authorList>
    </citation>
    <scope>NUCLEOTIDE SEQUENCE [LARGE SCALE GENOMIC DNA]</scope>
    <source>
        <strain evidence="4 5">Mfrg269</strain>
    </source>
</reference>